<dbReference type="Proteomes" id="UP000565715">
    <property type="component" value="Unassembled WGS sequence"/>
</dbReference>
<name>A0A846XNF1_9NOCA</name>
<evidence type="ECO:0000313" key="1">
    <source>
        <dbReference type="EMBL" id="NKY35234.1"/>
    </source>
</evidence>
<keyword evidence="2" id="KW-1185">Reference proteome</keyword>
<dbReference type="EMBL" id="JAAXOO010000005">
    <property type="protein sequence ID" value="NKY35234.1"/>
    <property type="molecule type" value="Genomic_DNA"/>
</dbReference>
<sequence>MNSRKVFVLVDTAGNRRRAPRFKLFDPENRIGMSMHPETFRRFLDDAEEKWDLWEQSQIQKTESKSHE</sequence>
<accession>A0A846XNF1</accession>
<proteinExistence type="predicted"/>
<dbReference type="RefSeq" id="WP_068042634.1">
    <property type="nucleotide sequence ID" value="NZ_JAAXOO010000005.1"/>
</dbReference>
<reference evidence="1 2" key="1">
    <citation type="submission" date="2020-04" db="EMBL/GenBank/DDBJ databases">
        <title>MicrobeNet Type strains.</title>
        <authorList>
            <person name="Nicholson A.C."/>
        </authorList>
    </citation>
    <scope>NUCLEOTIDE SEQUENCE [LARGE SCALE GENOMIC DNA]</scope>
    <source>
        <strain evidence="1 2">DSM 45078</strain>
    </source>
</reference>
<evidence type="ECO:0000313" key="2">
    <source>
        <dbReference type="Proteomes" id="UP000565715"/>
    </source>
</evidence>
<comment type="caution">
    <text evidence="1">The sequence shown here is derived from an EMBL/GenBank/DDBJ whole genome shotgun (WGS) entry which is preliminary data.</text>
</comment>
<gene>
    <name evidence="1" type="ORF">HGA13_19480</name>
</gene>
<organism evidence="1 2">
    <name type="scientific">Nocardia speluncae</name>
    <dbReference type="NCBI Taxonomy" id="419477"/>
    <lineage>
        <taxon>Bacteria</taxon>
        <taxon>Bacillati</taxon>
        <taxon>Actinomycetota</taxon>
        <taxon>Actinomycetes</taxon>
        <taxon>Mycobacteriales</taxon>
        <taxon>Nocardiaceae</taxon>
        <taxon>Nocardia</taxon>
    </lineage>
</organism>
<dbReference type="AlphaFoldDB" id="A0A846XNF1"/>
<protein>
    <submittedName>
        <fullName evidence="1">Uncharacterized protein</fullName>
    </submittedName>
</protein>